<gene>
    <name evidence="2" type="ORF">AK812_SmicGene47817</name>
</gene>
<feature type="region of interest" description="Disordered" evidence="1">
    <location>
        <begin position="55"/>
        <end position="85"/>
    </location>
</feature>
<feature type="compositionally biased region" description="Basic and acidic residues" evidence="1">
    <location>
        <begin position="67"/>
        <end position="76"/>
    </location>
</feature>
<proteinExistence type="predicted"/>
<dbReference type="Proteomes" id="UP000186817">
    <property type="component" value="Unassembled WGS sequence"/>
</dbReference>
<evidence type="ECO:0000256" key="1">
    <source>
        <dbReference type="SAM" id="MobiDB-lite"/>
    </source>
</evidence>
<name>A0A1Q9BQZ6_SYMMI</name>
<protein>
    <submittedName>
        <fullName evidence="2">Uncharacterized protein</fullName>
    </submittedName>
</protein>
<evidence type="ECO:0000313" key="2">
    <source>
        <dbReference type="EMBL" id="OLP73091.1"/>
    </source>
</evidence>
<sequence length="85" mass="9721">MLDRALGKTHGQQFMTFDHNYMRSIVVTAEIQAFFVHNHILAFLREAAKQFPEEDLSSLKQAGDSRPVFKKDEKVGPKAQTEVML</sequence>
<evidence type="ECO:0000313" key="3">
    <source>
        <dbReference type="Proteomes" id="UP000186817"/>
    </source>
</evidence>
<dbReference type="EMBL" id="LSRX01006422">
    <property type="protein sequence ID" value="OLP73091.1"/>
    <property type="molecule type" value="Genomic_DNA"/>
</dbReference>
<organism evidence="2 3">
    <name type="scientific">Symbiodinium microadriaticum</name>
    <name type="common">Dinoflagellate</name>
    <name type="synonym">Zooxanthella microadriatica</name>
    <dbReference type="NCBI Taxonomy" id="2951"/>
    <lineage>
        <taxon>Eukaryota</taxon>
        <taxon>Sar</taxon>
        <taxon>Alveolata</taxon>
        <taxon>Dinophyceae</taxon>
        <taxon>Suessiales</taxon>
        <taxon>Symbiodiniaceae</taxon>
        <taxon>Symbiodinium</taxon>
    </lineage>
</organism>
<accession>A0A1Q9BQZ6</accession>
<dbReference type="OrthoDB" id="428620at2759"/>
<comment type="caution">
    <text evidence="2">The sequence shown here is derived from an EMBL/GenBank/DDBJ whole genome shotgun (WGS) entry which is preliminary data.</text>
</comment>
<reference evidence="2 3" key="1">
    <citation type="submission" date="2016-02" db="EMBL/GenBank/DDBJ databases">
        <title>Genome analysis of coral dinoflagellate symbionts highlights evolutionary adaptations to a symbiotic lifestyle.</title>
        <authorList>
            <person name="Aranda M."/>
            <person name="Li Y."/>
            <person name="Liew Y.J."/>
            <person name="Baumgarten S."/>
            <person name="Simakov O."/>
            <person name="Wilson M."/>
            <person name="Piel J."/>
            <person name="Ashoor H."/>
            <person name="Bougouffa S."/>
            <person name="Bajic V.B."/>
            <person name="Ryu T."/>
            <person name="Ravasi T."/>
            <person name="Bayer T."/>
            <person name="Micklem G."/>
            <person name="Kim H."/>
            <person name="Bhak J."/>
            <person name="Lajeunesse T.C."/>
            <person name="Voolstra C.R."/>
        </authorList>
    </citation>
    <scope>NUCLEOTIDE SEQUENCE [LARGE SCALE GENOMIC DNA]</scope>
    <source>
        <strain evidence="2 3">CCMP2467</strain>
    </source>
</reference>
<keyword evidence="3" id="KW-1185">Reference proteome</keyword>
<feature type="non-terminal residue" evidence="2">
    <location>
        <position position="85"/>
    </location>
</feature>
<dbReference type="AlphaFoldDB" id="A0A1Q9BQZ6"/>